<sequence length="54" mass="6056">MSSYLTVIDYFLARAPEAWMLADRIVALGAERQAKVNDMIAWLARATTTGDDHE</sequence>
<reference evidence="1 2" key="1">
    <citation type="submission" date="2014-12" db="EMBL/GenBank/DDBJ databases">
        <title>Genome assembly of Enhygromyxa salina DSM 15201.</title>
        <authorList>
            <person name="Sharma G."/>
            <person name="Subramanian S."/>
        </authorList>
    </citation>
    <scope>NUCLEOTIDE SEQUENCE [LARGE SCALE GENOMIC DNA]</scope>
    <source>
        <strain evidence="1 2">DSM 15201</strain>
    </source>
</reference>
<protein>
    <submittedName>
        <fullName evidence="1">Uncharacterized protein</fullName>
    </submittedName>
</protein>
<organism evidence="1 2">
    <name type="scientific">Enhygromyxa salina</name>
    <dbReference type="NCBI Taxonomy" id="215803"/>
    <lineage>
        <taxon>Bacteria</taxon>
        <taxon>Pseudomonadati</taxon>
        <taxon>Myxococcota</taxon>
        <taxon>Polyangia</taxon>
        <taxon>Nannocystales</taxon>
        <taxon>Nannocystaceae</taxon>
        <taxon>Enhygromyxa</taxon>
    </lineage>
</organism>
<dbReference type="Proteomes" id="UP000031599">
    <property type="component" value="Unassembled WGS sequence"/>
</dbReference>
<name>A0A0C1Z5H9_9BACT</name>
<accession>A0A0C1Z5H9</accession>
<evidence type="ECO:0000313" key="1">
    <source>
        <dbReference type="EMBL" id="KIG12859.1"/>
    </source>
</evidence>
<comment type="caution">
    <text evidence="1">The sequence shown here is derived from an EMBL/GenBank/DDBJ whole genome shotgun (WGS) entry which is preliminary data.</text>
</comment>
<proteinExistence type="predicted"/>
<dbReference type="AlphaFoldDB" id="A0A0C1Z5H9"/>
<evidence type="ECO:0000313" key="2">
    <source>
        <dbReference type="Proteomes" id="UP000031599"/>
    </source>
</evidence>
<dbReference type="EMBL" id="JMCC02000115">
    <property type="protein sequence ID" value="KIG12859.1"/>
    <property type="molecule type" value="Genomic_DNA"/>
</dbReference>
<gene>
    <name evidence="1" type="ORF">DB30_00926</name>
</gene>